<keyword evidence="8 11" id="KW-1133">Transmembrane helix</keyword>
<feature type="domain" description="HAMP" evidence="13">
    <location>
        <begin position="196"/>
        <end position="247"/>
    </location>
</feature>
<evidence type="ECO:0000259" key="13">
    <source>
        <dbReference type="PROSITE" id="PS50885"/>
    </source>
</evidence>
<keyword evidence="5" id="KW-0808">Transferase</keyword>
<organism evidence="14 15">
    <name type="scientific">Moritella marina ATCC 15381</name>
    <dbReference type="NCBI Taxonomy" id="1202962"/>
    <lineage>
        <taxon>Bacteria</taxon>
        <taxon>Pseudomonadati</taxon>
        <taxon>Pseudomonadota</taxon>
        <taxon>Gammaproteobacteria</taxon>
        <taxon>Alteromonadales</taxon>
        <taxon>Moritellaceae</taxon>
        <taxon>Moritella</taxon>
    </lineage>
</organism>
<feature type="domain" description="Histidine kinase" evidence="12">
    <location>
        <begin position="255"/>
        <end position="454"/>
    </location>
</feature>
<dbReference type="InterPro" id="IPR004358">
    <property type="entry name" value="Sig_transdc_His_kin-like_C"/>
</dbReference>
<dbReference type="Proteomes" id="UP000327424">
    <property type="component" value="Chromosome"/>
</dbReference>
<name>A0A5J6WQE8_MORMI</name>
<dbReference type="SUPFAM" id="SSF47384">
    <property type="entry name" value="Homodimeric domain of signal transducing histidine kinase"/>
    <property type="match status" value="1"/>
</dbReference>
<evidence type="ECO:0000256" key="8">
    <source>
        <dbReference type="ARBA" id="ARBA00022989"/>
    </source>
</evidence>
<dbReference type="RefSeq" id="WP_019442415.1">
    <property type="nucleotide sequence ID" value="NZ_ALOE01000030.1"/>
</dbReference>
<keyword evidence="14" id="KW-0547">Nucleotide-binding</keyword>
<evidence type="ECO:0000256" key="11">
    <source>
        <dbReference type="SAM" id="Phobius"/>
    </source>
</evidence>
<dbReference type="InterPro" id="IPR050428">
    <property type="entry name" value="TCS_sensor_his_kinase"/>
</dbReference>
<comment type="catalytic activity">
    <reaction evidence="1">
        <text>ATP + protein L-histidine = ADP + protein N-phospho-L-histidine.</text>
        <dbReference type="EC" id="2.7.13.3"/>
    </reaction>
</comment>
<dbReference type="PRINTS" id="PR00344">
    <property type="entry name" value="BCTRLSENSOR"/>
</dbReference>
<evidence type="ECO:0000259" key="12">
    <source>
        <dbReference type="PROSITE" id="PS50109"/>
    </source>
</evidence>
<dbReference type="KEGG" id="mmaa:FR932_18225"/>
<keyword evidence="4" id="KW-0597">Phosphoprotein</keyword>
<evidence type="ECO:0000256" key="2">
    <source>
        <dbReference type="ARBA" id="ARBA00004370"/>
    </source>
</evidence>
<gene>
    <name evidence="14" type="ORF">FR932_18225</name>
</gene>
<protein>
    <recommendedName>
        <fullName evidence="3">histidine kinase</fullName>
        <ecNumber evidence="3">2.7.13.3</ecNumber>
    </recommendedName>
</protein>
<dbReference type="GO" id="GO:0005886">
    <property type="term" value="C:plasma membrane"/>
    <property type="evidence" value="ECO:0007669"/>
    <property type="project" value="TreeGrafter"/>
</dbReference>
<dbReference type="OrthoDB" id="9809567at2"/>
<dbReference type="PANTHER" id="PTHR45436:SF5">
    <property type="entry name" value="SENSOR HISTIDINE KINASE TRCS"/>
    <property type="match status" value="1"/>
</dbReference>
<evidence type="ECO:0000256" key="7">
    <source>
        <dbReference type="ARBA" id="ARBA00022777"/>
    </source>
</evidence>
<dbReference type="SUPFAM" id="SSF55874">
    <property type="entry name" value="ATPase domain of HSP90 chaperone/DNA topoisomerase II/histidine kinase"/>
    <property type="match status" value="1"/>
</dbReference>
<sequence>MKRFSLKNRLLFAAGGCCVVLILITGFTVQRYMQDYLRSELVTKLTLSLDELLSRLEVQPPTLDSANRYIPFDIMPISSLSEPRFNQPYSGLYWQIQTDNKVLKRSRSLWEKKLTFSHLNNEFGLDDFVTDGPTGKALMVLQQKVKLPDSEMFFWVSVAQESSSLALALQGVNRSLLIGLGLLALAVMLLILLQLTWGLRPLTTLRKELAEIENGDKAHFQHHYPQEIDPLVKDINRLLDHHQQLLEKARTNAGNMAHALKTPLSIMQNELALPQPPQRPLLQQQLQQMRQHIEYHLSSSQIAAKQLLGAKCSPHQQCRSAVSAFSRLYASRNIAVELTFDEALTVAVDGRDFDEMAGNLIENAYKWATSRIVISAVVVDGLLQMTIADDGPGMSDADCQLVLDRGQRLDEQTPGHGLGLNIAAEMARMYQGKLVLQRASLGGLAAQLALPLRNRL</sequence>
<evidence type="ECO:0000313" key="14">
    <source>
        <dbReference type="EMBL" id="QFI39614.1"/>
    </source>
</evidence>
<keyword evidence="9" id="KW-0902">Two-component regulatory system</keyword>
<dbReference type="InterPro" id="IPR036097">
    <property type="entry name" value="HisK_dim/P_sf"/>
</dbReference>
<dbReference type="EC" id="2.7.13.3" evidence="3"/>
<dbReference type="EMBL" id="CP044399">
    <property type="protein sequence ID" value="QFI39614.1"/>
    <property type="molecule type" value="Genomic_DNA"/>
</dbReference>
<dbReference type="InterPro" id="IPR036890">
    <property type="entry name" value="HATPase_C_sf"/>
</dbReference>
<dbReference type="Pfam" id="PF02518">
    <property type="entry name" value="HATPase_c"/>
    <property type="match status" value="1"/>
</dbReference>
<accession>A0A5J6WQE8</accession>
<evidence type="ECO:0000256" key="9">
    <source>
        <dbReference type="ARBA" id="ARBA00023012"/>
    </source>
</evidence>
<reference evidence="14 15" key="1">
    <citation type="submission" date="2019-09" db="EMBL/GenBank/DDBJ databases">
        <title>Hybrid Assembly of the complete Genome of the Deep-Sea Bacterium Moritella marina from long Nanopore and Illumina reads.</title>
        <authorList>
            <person name="Magin S."/>
            <person name="Georgoulis A."/>
            <person name="Papadimitriou K."/>
            <person name="Iliakis G."/>
            <person name="Vorgias C.E."/>
        </authorList>
    </citation>
    <scope>NUCLEOTIDE SEQUENCE [LARGE SCALE GENOMIC DNA]</scope>
    <source>
        <strain evidence="14 15">MP-1</strain>
    </source>
</reference>
<proteinExistence type="predicted"/>
<evidence type="ECO:0000256" key="6">
    <source>
        <dbReference type="ARBA" id="ARBA00022692"/>
    </source>
</evidence>
<dbReference type="GO" id="GO:0005524">
    <property type="term" value="F:ATP binding"/>
    <property type="evidence" value="ECO:0007669"/>
    <property type="project" value="UniProtKB-KW"/>
</dbReference>
<dbReference type="InterPro" id="IPR003660">
    <property type="entry name" value="HAMP_dom"/>
</dbReference>
<dbReference type="InterPro" id="IPR005467">
    <property type="entry name" value="His_kinase_dom"/>
</dbReference>
<dbReference type="Gene3D" id="3.30.565.10">
    <property type="entry name" value="Histidine kinase-like ATPase, C-terminal domain"/>
    <property type="match status" value="1"/>
</dbReference>
<evidence type="ECO:0000256" key="4">
    <source>
        <dbReference type="ARBA" id="ARBA00022553"/>
    </source>
</evidence>
<comment type="subcellular location">
    <subcellularLocation>
        <location evidence="2">Membrane</location>
    </subcellularLocation>
</comment>
<dbReference type="AlphaFoldDB" id="A0A5J6WQE8"/>
<evidence type="ECO:0000256" key="10">
    <source>
        <dbReference type="ARBA" id="ARBA00023136"/>
    </source>
</evidence>
<feature type="transmembrane region" description="Helical" evidence="11">
    <location>
        <begin position="176"/>
        <end position="197"/>
    </location>
</feature>
<keyword evidence="7" id="KW-0418">Kinase</keyword>
<evidence type="ECO:0000256" key="1">
    <source>
        <dbReference type="ARBA" id="ARBA00000085"/>
    </source>
</evidence>
<keyword evidence="10 11" id="KW-0472">Membrane</keyword>
<dbReference type="InterPro" id="IPR003594">
    <property type="entry name" value="HATPase_dom"/>
</dbReference>
<keyword evidence="14" id="KW-0067">ATP-binding</keyword>
<dbReference type="PROSITE" id="PS50885">
    <property type="entry name" value="HAMP"/>
    <property type="match status" value="1"/>
</dbReference>
<evidence type="ECO:0000256" key="3">
    <source>
        <dbReference type="ARBA" id="ARBA00012438"/>
    </source>
</evidence>
<dbReference type="PROSITE" id="PS50109">
    <property type="entry name" value="HIS_KIN"/>
    <property type="match status" value="1"/>
</dbReference>
<dbReference type="SMART" id="SM00387">
    <property type="entry name" value="HATPase_c"/>
    <property type="match status" value="1"/>
</dbReference>
<keyword evidence="15" id="KW-1185">Reference proteome</keyword>
<dbReference type="PANTHER" id="PTHR45436">
    <property type="entry name" value="SENSOR HISTIDINE KINASE YKOH"/>
    <property type="match status" value="1"/>
</dbReference>
<dbReference type="GO" id="GO:0000155">
    <property type="term" value="F:phosphorelay sensor kinase activity"/>
    <property type="evidence" value="ECO:0007669"/>
    <property type="project" value="InterPro"/>
</dbReference>
<keyword evidence="6 11" id="KW-0812">Transmembrane</keyword>
<evidence type="ECO:0000256" key="5">
    <source>
        <dbReference type="ARBA" id="ARBA00022679"/>
    </source>
</evidence>
<evidence type="ECO:0000313" key="15">
    <source>
        <dbReference type="Proteomes" id="UP000327424"/>
    </source>
</evidence>
<dbReference type="Gene3D" id="1.10.287.130">
    <property type="match status" value="1"/>
</dbReference>